<keyword evidence="1" id="KW-0812">Transmembrane</keyword>
<feature type="transmembrane region" description="Helical" evidence="1">
    <location>
        <begin position="146"/>
        <end position="172"/>
    </location>
</feature>
<dbReference type="Proteomes" id="UP000251135">
    <property type="component" value="Unassembled WGS sequence"/>
</dbReference>
<feature type="transmembrane region" description="Helical" evidence="1">
    <location>
        <begin position="113"/>
        <end position="134"/>
    </location>
</feature>
<dbReference type="OrthoDB" id="244199at2"/>
<feature type="transmembrane region" description="Helical" evidence="1">
    <location>
        <begin position="258"/>
        <end position="274"/>
    </location>
</feature>
<comment type="caution">
    <text evidence="2">The sequence shown here is derived from an EMBL/GenBank/DDBJ whole genome shotgun (WGS) entry which is preliminary data.</text>
</comment>
<keyword evidence="3" id="KW-1185">Reference proteome</keyword>
<protein>
    <recommendedName>
        <fullName evidence="4">Glycosyltransferase RgtA/B/C/D-like domain-containing protein</fullName>
    </recommendedName>
</protein>
<name>A0A363CZ07_9BACT</name>
<evidence type="ECO:0000256" key="1">
    <source>
        <dbReference type="SAM" id="Phobius"/>
    </source>
</evidence>
<accession>A0A363CZ07</accession>
<keyword evidence="1" id="KW-0472">Membrane</keyword>
<organism evidence="2 3">
    <name type="scientific">Arcobacter caeni</name>
    <dbReference type="NCBI Taxonomy" id="1912877"/>
    <lineage>
        <taxon>Bacteria</taxon>
        <taxon>Pseudomonadati</taxon>
        <taxon>Campylobacterota</taxon>
        <taxon>Epsilonproteobacteria</taxon>
        <taxon>Campylobacterales</taxon>
        <taxon>Arcobacteraceae</taxon>
        <taxon>Arcobacter</taxon>
    </lineage>
</organism>
<dbReference type="AlphaFoldDB" id="A0A363CZ07"/>
<reference evidence="2 3" key="1">
    <citation type="submission" date="2017-02" db="EMBL/GenBank/DDBJ databases">
        <title>Arcobacter caeni sp. nov, a new Arcobacter species isolated from reclaimed water.</title>
        <authorList>
            <person name="Figueras M.J."/>
            <person name="Perez-Cataluna A."/>
            <person name="Salas-Masso N."/>
        </authorList>
    </citation>
    <scope>NUCLEOTIDE SEQUENCE [LARGE SCALE GENOMIC DNA]</scope>
    <source>
        <strain evidence="2 3">RW17-10</strain>
    </source>
</reference>
<dbReference type="RefSeq" id="WP_108559010.1">
    <property type="nucleotide sequence ID" value="NZ_MUXE01000008.1"/>
</dbReference>
<feature type="transmembrane region" description="Helical" evidence="1">
    <location>
        <begin position="7"/>
        <end position="27"/>
    </location>
</feature>
<feature type="transmembrane region" description="Helical" evidence="1">
    <location>
        <begin position="50"/>
        <end position="67"/>
    </location>
</feature>
<evidence type="ECO:0008006" key="4">
    <source>
        <dbReference type="Google" id="ProtNLM"/>
    </source>
</evidence>
<keyword evidence="1" id="KW-1133">Transmembrane helix</keyword>
<proteinExistence type="predicted"/>
<feature type="transmembrane region" description="Helical" evidence="1">
    <location>
        <begin position="184"/>
        <end position="207"/>
    </location>
</feature>
<evidence type="ECO:0000313" key="2">
    <source>
        <dbReference type="EMBL" id="PUE64335.1"/>
    </source>
</evidence>
<evidence type="ECO:0000313" key="3">
    <source>
        <dbReference type="Proteomes" id="UP000251135"/>
    </source>
</evidence>
<feature type="transmembrane region" description="Helical" evidence="1">
    <location>
        <begin position="286"/>
        <end position="315"/>
    </location>
</feature>
<dbReference type="EMBL" id="MUXE01000008">
    <property type="protein sequence ID" value="PUE64335.1"/>
    <property type="molecule type" value="Genomic_DNA"/>
</dbReference>
<sequence length="410" mass="48397">MNKYKIIAYIFTLFYAIFILNYEPSFYNDDSVFLTRGIDNFSVIDFSPHFPGYAVIVILGKFINIFINDSKYSFFLLSSLCAVFLPLLMFFYVKNLTDEKKAFVVFLISISSVYLMNLSLSMLSDSVGLFFFFLSLHMYALKKNRLTGFIASLALFSRPSYLIFFVIGFLYIYFTNKNSLKEILIYFLFGTFLFLSYTFFYNGYLYIEEAIRFTQGHFELWGVGQNSDIKWIDNILRLENIPYLLLVFSIFSLKKEHIFLWVLFLSYFIWMIFAQNPDNIRHMIPLIFLANIIIVLSIKNKILILVPFLIINFYAHSFYKEKISPLENIAKYINNNNNEEIIITNRGVEFLREKLKNKIVDGYYKNSADFIVNNKKSLTITTNKPKQKNYIEFKGRFIGEQNLYLLESQD</sequence>
<feature type="transmembrane region" description="Helical" evidence="1">
    <location>
        <begin position="74"/>
        <end position="93"/>
    </location>
</feature>
<gene>
    <name evidence="2" type="ORF">B0174_06850</name>
</gene>